<proteinExistence type="inferred from homology"/>
<dbReference type="EMBL" id="AMYT01000017">
    <property type="protein sequence ID" value="EKU27417.1"/>
    <property type="molecule type" value="Genomic_DNA"/>
</dbReference>
<reference evidence="4 5" key="1">
    <citation type="journal article" date="2013" name="Genome Announc.">
        <title>Draft Genome Sequence of Catellicoccus marimammalium, a Novel Species Commonly Found in Gull Feces.</title>
        <authorList>
            <person name="Weigand M.R."/>
            <person name="Ryu H."/>
            <person name="Bozcek L."/>
            <person name="Konstantinidis K.T."/>
            <person name="Santo Domingo J.W."/>
        </authorList>
    </citation>
    <scope>NUCLEOTIDE SEQUENCE [LARGE SCALE GENOMIC DNA]</scope>
    <source>
        <strain evidence="4 5">M35/04/3</strain>
    </source>
</reference>
<organism evidence="4 5">
    <name type="scientific">Catellicoccus marimammalium M35/04/3</name>
    <dbReference type="NCBI Taxonomy" id="1234409"/>
    <lineage>
        <taxon>Bacteria</taxon>
        <taxon>Bacillati</taxon>
        <taxon>Bacillota</taxon>
        <taxon>Bacilli</taxon>
        <taxon>Lactobacillales</taxon>
        <taxon>Enterococcaceae</taxon>
        <taxon>Catellicoccus</taxon>
    </lineage>
</organism>
<dbReference type="PANTHER" id="PTHR37293">
    <property type="entry name" value="PHAGE REPLICATION PROTEIN-RELATED"/>
    <property type="match status" value="1"/>
</dbReference>
<evidence type="ECO:0000313" key="4">
    <source>
        <dbReference type="EMBL" id="EKU27417.1"/>
    </source>
</evidence>
<protein>
    <submittedName>
        <fullName evidence="4">DNA replication protein DnaD</fullName>
    </submittedName>
</protein>
<sequence>MEISRYLSAGSVTLSNLLLKYYRQLNLSEIELVMYIQLSSAQQRSKKMPDIGKISEAMGLDVKQGYHIIESLMRKGCIQLCRYETEEGKEADAYDLSGVFQKIDLLERKEKELAVKEQLPKLVTEFELDLGRTVSPYEIEQIQSWLQNYSFDLIVLALKETVYHRAKSPFRYLQKILEYWRNQGANTVEKAKMIIEESRNHKLRQEKEETPPLEVPIFEDWNGGYE</sequence>
<dbReference type="Gene3D" id="1.10.10.630">
    <property type="entry name" value="DnaD domain-like"/>
    <property type="match status" value="1"/>
</dbReference>
<dbReference type="RefSeq" id="WP_009490163.1">
    <property type="nucleotide sequence ID" value="NZ_AMYT01000017.1"/>
</dbReference>
<dbReference type="Proteomes" id="UP000016057">
    <property type="component" value="Unassembled WGS sequence"/>
</dbReference>
<dbReference type="PANTHER" id="PTHR37293:SF6">
    <property type="entry name" value="DNA REPLICATION PROTEIN DNAD"/>
    <property type="match status" value="1"/>
</dbReference>
<dbReference type="InterPro" id="IPR034829">
    <property type="entry name" value="DnaD-like_sf"/>
</dbReference>
<dbReference type="SUPFAM" id="SSF158499">
    <property type="entry name" value="DnaD domain-like"/>
    <property type="match status" value="1"/>
</dbReference>
<accession>K8ZBJ1</accession>
<dbReference type="InterPro" id="IPR036388">
    <property type="entry name" value="WH-like_DNA-bd_sf"/>
</dbReference>
<dbReference type="STRING" id="1234409.C683_0748"/>
<feature type="domain" description="DnaD N-terminal" evidence="3">
    <location>
        <begin position="15"/>
        <end position="109"/>
    </location>
</feature>
<feature type="domain" description="DnaB/C C-terminal" evidence="2">
    <location>
        <begin position="125"/>
        <end position="192"/>
    </location>
</feature>
<evidence type="ECO:0000313" key="5">
    <source>
        <dbReference type="Proteomes" id="UP000016057"/>
    </source>
</evidence>
<dbReference type="InterPro" id="IPR006343">
    <property type="entry name" value="DnaB/C_C"/>
</dbReference>
<comment type="similarity">
    <text evidence="1">Belongs to the DnaB/DnaD family.</text>
</comment>
<dbReference type="Gene3D" id="1.10.10.10">
    <property type="entry name" value="Winged helix-like DNA-binding domain superfamily/Winged helix DNA-binding domain"/>
    <property type="match status" value="1"/>
</dbReference>
<dbReference type="eggNOG" id="COG3935">
    <property type="taxonomic scope" value="Bacteria"/>
</dbReference>
<dbReference type="NCBIfam" id="TIGR01446">
    <property type="entry name" value="DnaD_dom"/>
    <property type="match status" value="1"/>
</dbReference>
<keyword evidence="5" id="KW-1185">Reference proteome</keyword>
<evidence type="ECO:0000259" key="3">
    <source>
        <dbReference type="Pfam" id="PF21984"/>
    </source>
</evidence>
<dbReference type="OrthoDB" id="9770238at2"/>
<gene>
    <name evidence="4" type="ORF">C683_0748</name>
</gene>
<dbReference type="AlphaFoldDB" id="K8ZBJ1"/>
<dbReference type="InterPro" id="IPR053162">
    <property type="entry name" value="DnaD"/>
</dbReference>
<name>K8ZBJ1_9ENTE</name>
<dbReference type="InterPro" id="IPR053843">
    <property type="entry name" value="DnaD_N"/>
</dbReference>
<evidence type="ECO:0000259" key="2">
    <source>
        <dbReference type="Pfam" id="PF07261"/>
    </source>
</evidence>
<comment type="caution">
    <text evidence="4">The sequence shown here is derived from an EMBL/GenBank/DDBJ whole genome shotgun (WGS) entry which is preliminary data.</text>
</comment>
<dbReference type="Pfam" id="PF07261">
    <property type="entry name" value="DnaB_2"/>
    <property type="match status" value="1"/>
</dbReference>
<dbReference type="Pfam" id="PF21984">
    <property type="entry name" value="DnaD_N"/>
    <property type="match status" value="1"/>
</dbReference>
<evidence type="ECO:0000256" key="1">
    <source>
        <dbReference type="ARBA" id="ARBA00093462"/>
    </source>
</evidence>